<feature type="domain" description="2-oxoacid dehydrogenase acyltransferase catalytic" evidence="5">
    <location>
        <begin position="144"/>
        <end position="363"/>
    </location>
</feature>
<dbReference type="GO" id="GO:0005737">
    <property type="term" value="C:cytoplasm"/>
    <property type="evidence" value="ECO:0007669"/>
    <property type="project" value="TreeGrafter"/>
</dbReference>
<dbReference type="InterPro" id="IPR001078">
    <property type="entry name" value="2-oxoacid_DH_actylTfrase"/>
</dbReference>
<dbReference type="InterPro" id="IPR011053">
    <property type="entry name" value="Single_hybrid_motif"/>
</dbReference>
<dbReference type="Pfam" id="PF00198">
    <property type="entry name" value="2-oxoacid_dh"/>
    <property type="match status" value="1"/>
</dbReference>
<dbReference type="EMBL" id="KP995196">
    <property type="protein sequence ID" value="AKC92654.1"/>
    <property type="molecule type" value="Genomic_DNA"/>
</dbReference>
<dbReference type="CDD" id="cd06849">
    <property type="entry name" value="lipoyl_domain"/>
    <property type="match status" value="1"/>
</dbReference>
<dbReference type="PROSITE" id="PS00189">
    <property type="entry name" value="LIPOYL"/>
    <property type="match status" value="1"/>
</dbReference>
<evidence type="ECO:0000313" key="6">
    <source>
        <dbReference type="EMBL" id="AKC92654.1"/>
    </source>
</evidence>
<dbReference type="AlphaFoldDB" id="A0A0E3Z8W9"/>
<dbReference type="PANTHER" id="PTHR43178:SF5">
    <property type="entry name" value="LIPOAMIDE ACYLTRANSFERASE COMPONENT OF BRANCHED-CHAIN ALPHA-KETO ACID DEHYDROGENASE COMPLEX, MITOCHONDRIAL"/>
    <property type="match status" value="1"/>
</dbReference>
<evidence type="ECO:0000256" key="2">
    <source>
        <dbReference type="ARBA" id="ARBA00022679"/>
    </source>
</evidence>
<dbReference type="InterPro" id="IPR050743">
    <property type="entry name" value="2-oxoacid_DH_E2_comp"/>
</dbReference>
<dbReference type="Gene3D" id="3.30.559.10">
    <property type="entry name" value="Chloramphenicol acetyltransferase-like domain"/>
    <property type="match status" value="1"/>
</dbReference>
<comment type="cofactor">
    <cofactor evidence="1">
        <name>(R)-lipoate</name>
        <dbReference type="ChEBI" id="CHEBI:83088"/>
    </cofactor>
</comment>
<name>A0A0E3Z8W9_9PSEU</name>
<evidence type="ECO:0000256" key="1">
    <source>
        <dbReference type="ARBA" id="ARBA00001938"/>
    </source>
</evidence>
<keyword evidence="2" id="KW-0808">Transferase</keyword>
<dbReference type="PANTHER" id="PTHR43178">
    <property type="entry name" value="DIHYDROLIPOAMIDE ACETYLTRANSFERASE COMPONENT OF PYRUVATE DEHYDROGENASE COMPLEX"/>
    <property type="match status" value="1"/>
</dbReference>
<dbReference type="SUPFAM" id="SSF51230">
    <property type="entry name" value="Single hybrid motif"/>
    <property type="match status" value="1"/>
</dbReference>
<protein>
    <submittedName>
        <fullName evidence="6">Putative dehydrogenase</fullName>
    </submittedName>
</protein>
<sequence length="365" mass="38420">MHELRVPKLNNNDDSYILLEWLVEPGTPVQPGDSVAAIETSKTASDLEVERGGFLQPGVAAGARCRPGDVIGRILTTPDELAAPEPVSAPEPEPDASAGAPVLTRAAQELIADHGITAAAVASLGLRIVKASDIAALVASAQAPRRASLSAHQLAVAATVSRSHATIPSAFTLMTVSAEAIKRRQQREGQAAKAFIGLAEFVIHAIGRLHADFPTVFASVHDDLSVESSETADVGVTVDVGTGLFVPVIRDVAALNAREIAGRLMEFRMRALRRSFRDADLAGGRLTLSIHSDPGVVFAQPIVFPGQTCTVSLAALQPQLSLSGDGSVVSEEIFHLGLAYDHRVFNGRDSSLFLTALRDLLEAGE</sequence>
<dbReference type="SUPFAM" id="SSF52777">
    <property type="entry name" value="CoA-dependent acyltransferases"/>
    <property type="match status" value="1"/>
</dbReference>
<dbReference type="InterPro" id="IPR003016">
    <property type="entry name" value="2-oxoA_DH_lipoyl-BS"/>
</dbReference>
<evidence type="ECO:0000259" key="5">
    <source>
        <dbReference type="Pfam" id="PF00198"/>
    </source>
</evidence>
<accession>A0A0E3Z8W9</accession>
<dbReference type="Gene3D" id="2.40.50.100">
    <property type="match status" value="1"/>
</dbReference>
<organism evidence="6">
    <name type="scientific">Amycolatopsis sp. SANK 60206</name>
    <dbReference type="NCBI Taxonomy" id="1642649"/>
    <lineage>
        <taxon>Bacteria</taxon>
        <taxon>Bacillati</taxon>
        <taxon>Actinomycetota</taxon>
        <taxon>Actinomycetes</taxon>
        <taxon>Pseudonocardiales</taxon>
        <taxon>Pseudonocardiaceae</taxon>
        <taxon>Amycolatopsis</taxon>
    </lineage>
</organism>
<dbReference type="GO" id="GO:0016407">
    <property type="term" value="F:acetyltransferase activity"/>
    <property type="evidence" value="ECO:0007669"/>
    <property type="project" value="TreeGrafter"/>
</dbReference>
<keyword evidence="3" id="KW-0450">Lipoyl</keyword>
<keyword evidence="4" id="KW-0012">Acyltransferase</keyword>
<reference evidence="6" key="1">
    <citation type="journal article" date="2015" name="J. Biol. Chem.">
        <title>The biosynthesis of capuramycin-type antibiotics: identification of the A-102395 biosynthetic gene cluster, mechanism of self-resistance, and formation of uridine-5'-carboxamide.</title>
        <authorList>
            <person name="Cai W."/>
            <person name="Goswami A."/>
            <person name="Yang Z."/>
            <person name="Liu X."/>
            <person name="Green K.D."/>
            <person name="Barnard-Britson S."/>
            <person name="Baba S."/>
            <person name="Funabashi M."/>
            <person name="Nonaka K."/>
            <person name="Sunkara M."/>
            <person name="Morris A.J."/>
            <person name="Spork A.P."/>
            <person name="Ducho C."/>
            <person name="Garneau-Tsodikova S."/>
            <person name="Thorson J.S."/>
            <person name="Van Lanen S.G."/>
        </authorList>
    </citation>
    <scope>NUCLEOTIDE SEQUENCE</scope>
    <source>
        <strain evidence="6">SANK 60206</strain>
    </source>
</reference>
<evidence type="ECO:0000256" key="3">
    <source>
        <dbReference type="ARBA" id="ARBA00022823"/>
    </source>
</evidence>
<evidence type="ECO:0000256" key="4">
    <source>
        <dbReference type="ARBA" id="ARBA00023315"/>
    </source>
</evidence>
<dbReference type="InterPro" id="IPR023213">
    <property type="entry name" value="CAT-like_dom_sf"/>
</dbReference>
<dbReference type="GO" id="GO:0031405">
    <property type="term" value="F:lipoic acid binding"/>
    <property type="evidence" value="ECO:0007669"/>
    <property type="project" value="TreeGrafter"/>
</dbReference>
<proteinExistence type="predicted"/>